<keyword evidence="1" id="KW-0812">Transmembrane</keyword>
<feature type="transmembrane region" description="Helical" evidence="1">
    <location>
        <begin position="12"/>
        <end position="33"/>
    </location>
</feature>
<sequence length="125" mass="14793">MPSPLRKLQIPLYIIIAIASLFFFVISSDYLIFGDTSIENSVHIVIGRYYYYLFAVSLIFLIYGLYESYSGIKDTIDFNRYIGSESKKMFMEHLTELERISKRFDGSYEERLEEAKKKWKLKSLK</sequence>
<dbReference type="Gene3D" id="1.20.58.290">
    <property type="entry name" value="Hypothetical membrane protein ta0354_69_121"/>
    <property type="match status" value="1"/>
</dbReference>
<dbReference type="InterPro" id="IPR036171">
    <property type="entry name" value="Ta0354_soluble_sf"/>
</dbReference>
<dbReference type="InterPro" id="IPR024504">
    <property type="entry name" value="Unchr_Ta0354_soluble_domain"/>
</dbReference>
<feature type="domain" description="Uncharacterised membrane protein Ta0354 soluble" evidence="2">
    <location>
        <begin position="74"/>
        <end position="122"/>
    </location>
</feature>
<evidence type="ECO:0000313" key="3">
    <source>
        <dbReference type="EMBL" id="SMD30495.1"/>
    </source>
</evidence>
<keyword evidence="1" id="KW-1133">Transmembrane helix</keyword>
<dbReference type="EMBL" id="FWYE01000001">
    <property type="protein sequence ID" value="SMD30495.1"/>
    <property type="molecule type" value="Genomic_DNA"/>
</dbReference>
<dbReference type="SUPFAM" id="SSF116858">
    <property type="entry name" value="Hypothetical membrane protein Ta0354, soluble domain"/>
    <property type="match status" value="1"/>
</dbReference>
<keyword evidence="1" id="KW-0472">Membrane</keyword>
<name>A0A8G2L7P0_PICTO</name>
<dbReference type="AlphaFoldDB" id="A0A8G2L7P0"/>
<proteinExistence type="predicted"/>
<evidence type="ECO:0000256" key="1">
    <source>
        <dbReference type="SAM" id="Phobius"/>
    </source>
</evidence>
<dbReference type="Proteomes" id="UP000192315">
    <property type="component" value="Unassembled WGS sequence"/>
</dbReference>
<organism evidence="3 4">
    <name type="scientific">Picrophilus torridus (strain ATCC 700027 / DSM 9790 / JCM 10055 / NBRC 100828 / KAW 2/3)</name>
    <dbReference type="NCBI Taxonomy" id="1122961"/>
    <lineage>
        <taxon>Archaea</taxon>
        <taxon>Methanobacteriati</taxon>
        <taxon>Thermoplasmatota</taxon>
        <taxon>Thermoplasmata</taxon>
        <taxon>Thermoplasmatales</taxon>
        <taxon>Picrophilaceae</taxon>
        <taxon>Picrophilus</taxon>
    </lineage>
</organism>
<gene>
    <name evidence="3" type="ORF">SAMN02745355_0379</name>
</gene>
<accession>A0A8G2L7P0</accession>
<protein>
    <recommendedName>
        <fullName evidence="2">Uncharacterized membrane protein Ta0354 soluble domain-containing protein</fullName>
    </recommendedName>
</protein>
<keyword evidence="4" id="KW-1185">Reference proteome</keyword>
<dbReference type="Pfam" id="PF11433">
    <property type="entry name" value="DUF3198"/>
    <property type="match status" value="1"/>
</dbReference>
<reference evidence="3 4" key="1">
    <citation type="submission" date="2017-04" db="EMBL/GenBank/DDBJ databases">
        <authorList>
            <person name="Varghese N."/>
            <person name="Submissions S."/>
        </authorList>
    </citation>
    <scope>NUCLEOTIDE SEQUENCE [LARGE SCALE GENOMIC DNA]</scope>
    <source>
        <strain evidence="3 4">DSM 9789</strain>
    </source>
</reference>
<evidence type="ECO:0000313" key="4">
    <source>
        <dbReference type="Proteomes" id="UP000192315"/>
    </source>
</evidence>
<comment type="caution">
    <text evidence="3">The sequence shown here is derived from an EMBL/GenBank/DDBJ whole genome shotgun (WGS) entry which is preliminary data.</text>
</comment>
<dbReference type="RefSeq" id="WP_084272448.1">
    <property type="nucleotide sequence ID" value="NZ_FWYE01000001.1"/>
</dbReference>
<feature type="transmembrane region" description="Helical" evidence="1">
    <location>
        <begin position="49"/>
        <end position="66"/>
    </location>
</feature>
<evidence type="ECO:0000259" key="2">
    <source>
        <dbReference type="Pfam" id="PF11433"/>
    </source>
</evidence>